<feature type="domain" description="KIB1-4 beta-propeller" evidence="1">
    <location>
        <begin position="38"/>
        <end position="125"/>
    </location>
</feature>
<keyword evidence="3" id="KW-1185">Reference proteome</keyword>
<gene>
    <name evidence="2" type="ORF">CASFOL_033092</name>
</gene>
<name>A0ABD3C3C6_9LAMI</name>
<protein>
    <recommendedName>
        <fullName evidence="1">KIB1-4 beta-propeller domain-containing protein</fullName>
    </recommendedName>
</protein>
<dbReference type="Proteomes" id="UP001632038">
    <property type="component" value="Unassembled WGS sequence"/>
</dbReference>
<feature type="domain" description="KIB1-4 beta-propeller" evidence="1">
    <location>
        <begin position="174"/>
        <end position="331"/>
    </location>
</feature>
<proteinExistence type="predicted"/>
<dbReference type="AlphaFoldDB" id="A0ABD3C3C6"/>
<sequence length="335" mass="38574">MLLRLNWEDVLVTRYVLEHVTPDGSYVDCSDDSADNLPHMTVYFCAHKYDTEKGDFVYMDSLDGLAIFVGEQSDNVALPAANFPGLKPDSVYFTDTIGTFFWMLEHPYYSEYDAPYGGHDIGIFNYEASCYYPCDVKSIQRILPSPMWFFPSSFAAPGGVTSGSRHPNFPYDEYVYSLKQQILFGLRNDRYLETWDLRDKLSPPRMIMLSKKLDLNYYVESKDAEEKPKRLFMPVKQLVVVDHHLLLVKRYVIEHVTPDGSYVDYYDDRAVNLPHMTVYFNAHKYDHEKGDFVYMDLLDGLTLFVGEQSDNVVLPAVRFPGLKPGSVYFTDTIGT</sequence>
<organism evidence="2 3">
    <name type="scientific">Castilleja foliolosa</name>
    <dbReference type="NCBI Taxonomy" id="1961234"/>
    <lineage>
        <taxon>Eukaryota</taxon>
        <taxon>Viridiplantae</taxon>
        <taxon>Streptophyta</taxon>
        <taxon>Embryophyta</taxon>
        <taxon>Tracheophyta</taxon>
        <taxon>Spermatophyta</taxon>
        <taxon>Magnoliopsida</taxon>
        <taxon>eudicotyledons</taxon>
        <taxon>Gunneridae</taxon>
        <taxon>Pentapetalae</taxon>
        <taxon>asterids</taxon>
        <taxon>lamiids</taxon>
        <taxon>Lamiales</taxon>
        <taxon>Orobanchaceae</taxon>
        <taxon>Pedicularideae</taxon>
        <taxon>Castillejinae</taxon>
        <taxon>Castilleja</taxon>
    </lineage>
</organism>
<evidence type="ECO:0000313" key="3">
    <source>
        <dbReference type="Proteomes" id="UP001632038"/>
    </source>
</evidence>
<accession>A0ABD3C3C6</accession>
<evidence type="ECO:0000259" key="1">
    <source>
        <dbReference type="Pfam" id="PF03478"/>
    </source>
</evidence>
<reference evidence="3" key="1">
    <citation type="journal article" date="2024" name="IScience">
        <title>Strigolactones Initiate the Formation of Haustorium-like Structures in Castilleja.</title>
        <authorList>
            <person name="Buerger M."/>
            <person name="Peterson D."/>
            <person name="Chory J."/>
        </authorList>
    </citation>
    <scope>NUCLEOTIDE SEQUENCE [LARGE SCALE GENOMIC DNA]</scope>
</reference>
<dbReference type="Pfam" id="PF03478">
    <property type="entry name" value="Beta-prop_KIB1-4"/>
    <property type="match status" value="2"/>
</dbReference>
<dbReference type="PANTHER" id="PTHR44259">
    <property type="entry name" value="OS07G0183000 PROTEIN-RELATED"/>
    <property type="match status" value="1"/>
</dbReference>
<comment type="caution">
    <text evidence="2">The sequence shown here is derived from an EMBL/GenBank/DDBJ whole genome shotgun (WGS) entry which is preliminary data.</text>
</comment>
<dbReference type="InterPro" id="IPR005174">
    <property type="entry name" value="KIB1-4_b-propeller"/>
</dbReference>
<dbReference type="EMBL" id="JAVIJP010000054">
    <property type="protein sequence ID" value="KAL3624276.1"/>
    <property type="molecule type" value="Genomic_DNA"/>
</dbReference>
<evidence type="ECO:0000313" key="2">
    <source>
        <dbReference type="EMBL" id="KAL3624276.1"/>
    </source>
</evidence>
<dbReference type="InterPro" id="IPR050942">
    <property type="entry name" value="F-box_BR-signaling"/>
</dbReference>
<dbReference type="PANTHER" id="PTHR44259:SF37">
    <property type="entry name" value="DUF1618 DOMAIN-CONTAINING PROTEIN"/>
    <property type="match status" value="1"/>
</dbReference>